<keyword evidence="3" id="KW-1185">Reference proteome</keyword>
<name>S0P3U5_9ENTE</name>
<reference evidence="2 3" key="1">
    <citation type="submission" date="2013-03" db="EMBL/GenBank/DDBJ databases">
        <title>The Genome Sequence of Enterococcus sulfureus ATCC_49903 (PacBio/Illumina hybrid assembly).</title>
        <authorList>
            <consortium name="The Broad Institute Genomics Platform"/>
            <consortium name="The Broad Institute Genome Sequencing Center for Infectious Disease"/>
            <person name="Earl A."/>
            <person name="Russ C."/>
            <person name="Gilmore M."/>
            <person name="Surin D."/>
            <person name="Walker B."/>
            <person name="Young S."/>
            <person name="Zeng Q."/>
            <person name="Gargeya S."/>
            <person name="Fitzgerald M."/>
            <person name="Haas B."/>
            <person name="Abouelleil A."/>
            <person name="Allen A.W."/>
            <person name="Alvarado L."/>
            <person name="Arachchi H.M."/>
            <person name="Berlin A.M."/>
            <person name="Chapman S.B."/>
            <person name="Gainer-Dewar J."/>
            <person name="Goldberg J."/>
            <person name="Griggs A."/>
            <person name="Gujja S."/>
            <person name="Hansen M."/>
            <person name="Howarth C."/>
            <person name="Imamovic A."/>
            <person name="Ireland A."/>
            <person name="Larimer J."/>
            <person name="McCowan C."/>
            <person name="Murphy C."/>
            <person name="Pearson M."/>
            <person name="Poon T.W."/>
            <person name="Priest M."/>
            <person name="Roberts A."/>
            <person name="Saif S."/>
            <person name="Shea T."/>
            <person name="Sisk P."/>
            <person name="Sykes S."/>
            <person name="Wortman J."/>
            <person name="Nusbaum C."/>
            <person name="Birren B."/>
        </authorList>
    </citation>
    <scope>NUCLEOTIDE SEQUENCE [LARGE SCALE GENOMIC DNA]</scope>
    <source>
        <strain evidence="2 3">ATCC 49903</strain>
    </source>
</reference>
<feature type="transmembrane region" description="Helical" evidence="1">
    <location>
        <begin position="103"/>
        <end position="125"/>
    </location>
</feature>
<feature type="transmembrane region" description="Helical" evidence="1">
    <location>
        <begin position="55"/>
        <end position="75"/>
    </location>
</feature>
<dbReference type="EMBL" id="ASWO01000007">
    <property type="protein sequence ID" value="EOT83116.1"/>
    <property type="molecule type" value="Genomic_DNA"/>
</dbReference>
<dbReference type="GO" id="GO:0016020">
    <property type="term" value="C:membrane"/>
    <property type="evidence" value="ECO:0007669"/>
    <property type="project" value="InterPro"/>
</dbReference>
<feature type="transmembrane region" description="Helical" evidence="1">
    <location>
        <begin position="171"/>
        <end position="204"/>
    </location>
</feature>
<feature type="transmembrane region" description="Helical" evidence="1">
    <location>
        <begin position="346"/>
        <end position="369"/>
    </location>
</feature>
<evidence type="ECO:0000313" key="2">
    <source>
        <dbReference type="EMBL" id="EOT83116.1"/>
    </source>
</evidence>
<feature type="transmembrane region" description="Helical" evidence="1">
    <location>
        <begin position="281"/>
        <end position="299"/>
    </location>
</feature>
<evidence type="ECO:0008006" key="4">
    <source>
        <dbReference type="Google" id="ProtNLM"/>
    </source>
</evidence>
<keyword evidence="1" id="KW-1133">Transmembrane helix</keyword>
<gene>
    <name evidence="2" type="ORF">I573_02229</name>
</gene>
<organism evidence="2 3">
    <name type="scientific">Enterococcus sulfureus ATCC 49903</name>
    <dbReference type="NCBI Taxonomy" id="1140003"/>
    <lineage>
        <taxon>Bacteria</taxon>
        <taxon>Bacillati</taxon>
        <taxon>Bacillota</taxon>
        <taxon>Bacilli</taxon>
        <taxon>Lactobacillales</taxon>
        <taxon>Enterococcaceae</taxon>
        <taxon>Enterococcus</taxon>
    </lineage>
</organism>
<sequence length="406" mass="47457">MHAFFSQRVKKHQQQMQRYLKYVFNDHFALLMTLLLGAGGLYYSNFLKTLTPPFSIGRFVVVLIFVLVLTFGRYASLTKPADQLFLLPKEIQMRTYLQKALRYSCIVPFAGLFLIVGAVMPLYAVSTAKGFSQFFILLLMMWSLKWSHLLVQQARVFLILNKTKQLLTLSFWLYAFVTIVLGIFVTPLIGLVLGVLAAVGYYIVTWKKQTASLDWEVMIDMEQDRLYRVYQFINLFTDVPAVKAVVRRRKYADVLLARIKKIQSNTYLYLYSRQFVRGTEYSGLFIRLVAIYCVMLYFIEEYWIVLILGVLFLYLIGFQMIPMYHRFRYMLLSELYPVSEGMQKRSFRTILTVILMSATLVFAIGVLLMQPLTQAGIIIFIFLAFDLFFLYVYVPQRLKKMAKMNP</sequence>
<dbReference type="RefSeq" id="WP_016186285.1">
    <property type="nucleotide sequence ID" value="NZ_ASWO01000007.1"/>
</dbReference>
<evidence type="ECO:0000256" key="1">
    <source>
        <dbReference type="SAM" id="Phobius"/>
    </source>
</evidence>
<proteinExistence type="predicted"/>
<feature type="transmembrane region" description="Helical" evidence="1">
    <location>
        <begin position="375"/>
        <end position="394"/>
    </location>
</feature>
<dbReference type="OrthoDB" id="2447941at2"/>
<evidence type="ECO:0000313" key="3">
    <source>
        <dbReference type="Proteomes" id="UP000015961"/>
    </source>
</evidence>
<dbReference type="Pfam" id="PF05975">
    <property type="entry name" value="EcsB"/>
    <property type="match status" value="1"/>
</dbReference>
<keyword evidence="1" id="KW-0812">Transmembrane</keyword>
<comment type="caution">
    <text evidence="2">The sequence shown here is derived from an EMBL/GenBank/DDBJ whole genome shotgun (WGS) entry which is preliminary data.</text>
</comment>
<dbReference type="PIRSF" id="PIRSF037259">
    <property type="entry name" value="EcsB_ABC"/>
    <property type="match status" value="1"/>
</dbReference>
<dbReference type="InterPro" id="IPR010288">
    <property type="entry name" value="EcsB_ABC"/>
</dbReference>
<dbReference type="AlphaFoldDB" id="S0P3U5"/>
<feature type="transmembrane region" description="Helical" evidence="1">
    <location>
        <begin position="305"/>
        <end position="325"/>
    </location>
</feature>
<accession>S0P3U5</accession>
<protein>
    <recommendedName>
        <fullName evidence="4">ABC transporter EcsB</fullName>
    </recommendedName>
</protein>
<dbReference type="PATRIC" id="fig|1140003.3.peg.1787"/>
<dbReference type="STRING" id="1140003.OMY_01853"/>
<feature type="transmembrane region" description="Helical" evidence="1">
    <location>
        <begin position="20"/>
        <end position="43"/>
    </location>
</feature>
<dbReference type="eggNOG" id="COG4473">
    <property type="taxonomic scope" value="Bacteria"/>
</dbReference>
<keyword evidence="1" id="KW-0472">Membrane</keyword>
<dbReference type="Proteomes" id="UP000015961">
    <property type="component" value="Unassembled WGS sequence"/>
</dbReference>